<sequence length="242" mass="27110">MSPVVPSLLSSQYSHLLVRHRTPNQPGDNPTKLISQRPSPTITMQFRFKERLSYQGNPQELETFMKRKLERSTSAQESPKPEDPEKQTRQERTALHDAAEFGYPNFALTFIEQGNDINAVDAKGRAPLHVAVQAGQEEVANLLIKKGADVNVHDNDGLTPLHFAVVLRSVALARLLVQAGAHPRAENAHGHTPFLFAYLFEEDEILECFAETSRPKAEAVPSSTLRGYLVNMRSWAKMRSML</sequence>
<protein>
    <submittedName>
        <fullName evidence="5">Ankyrin repeat protein</fullName>
    </submittedName>
</protein>
<keyword evidence="6" id="KW-1185">Reference proteome</keyword>
<evidence type="ECO:0000256" key="2">
    <source>
        <dbReference type="ARBA" id="ARBA00023043"/>
    </source>
</evidence>
<keyword evidence="2 3" id="KW-0040">ANK repeat</keyword>
<feature type="region of interest" description="Disordered" evidence="4">
    <location>
        <begin position="70"/>
        <end position="91"/>
    </location>
</feature>
<dbReference type="EMBL" id="DS499596">
    <property type="protein sequence ID" value="EDP53563.1"/>
    <property type="molecule type" value="Genomic_DNA"/>
</dbReference>
<dbReference type="PROSITE" id="PS50088">
    <property type="entry name" value="ANK_REPEAT"/>
    <property type="match status" value="3"/>
</dbReference>
<dbReference type="PROSITE" id="PS50297">
    <property type="entry name" value="ANK_REP_REGION"/>
    <property type="match status" value="3"/>
</dbReference>
<dbReference type="HOGENOM" id="CLU_1372552_0_0_1"/>
<feature type="repeat" description="ANK" evidence="3">
    <location>
        <begin position="156"/>
        <end position="188"/>
    </location>
</feature>
<dbReference type="Proteomes" id="UP000001699">
    <property type="component" value="Unassembled WGS sequence"/>
</dbReference>
<gene>
    <name evidence="5" type="ORF">AFUB_047450</name>
</gene>
<dbReference type="InterPro" id="IPR002110">
    <property type="entry name" value="Ankyrin_rpt"/>
</dbReference>
<proteinExistence type="predicted"/>
<dbReference type="PhylomeDB" id="B0XX22"/>
<dbReference type="Gene3D" id="1.25.40.20">
    <property type="entry name" value="Ankyrin repeat-containing domain"/>
    <property type="match status" value="1"/>
</dbReference>
<evidence type="ECO:0000313" key="5">
    <source>
        <dbReference type="EMBL" id="EDP53563.1"/>
    </source>
</evidence>
<dbReference type="Pfam" id="PF12796">
    <property type="entry name" value="Ank_2"/>
    <property type="match status" value="1"/>
</dbReference>
<keyword evidence="1" id="KW-0677">Repeat</keyword>
<evidence type="ECO:0000256" key="1">
    <source>
        <dbReference type="ARBA" id="ARBA00022737"/>
    </source>
</evidence>
<evidence type="ECO:0000256" key="3">
    <source>
        <dbReference type="PROSITE-ProRule" id="PRU00023"/>
    </source>
</evidence>
<organism evidence="5 6">
    <name type="scientific">Aspergillus fumigatus (strain CBS 144.89 / FGSC A1163 / CEA10)</name>
    <name type="common">Neosartorya fumigata</name>
    <dbReference type="NCBI Taxonomy" id="451804"/>
    <lineage>
        <taxon>Eukaryota</taxon>
        <taxon>Fungi</taxon>
        <taxon>Dikarya</taxon>
        <taxon>Ascomycota</taxon>
        <taxon>Pezizomycotina</taxon>
        <taxon>Eurotiomycetes</taxon>
        <taxon>Eurotiomycetidae</taxon>
        <taxon>Eurotiales</taxon>
        <taxon>Aspergillaceae</taxon>
        <taxon>Aspergillus</taxon>
        <taxon>Aspergillus subgen. Fumigati</taxon>
    </lineage>
</organism>
<name>B0XX22_ASPFC</name>
<dbReference type="OrthoDB" id="20872at2759"/>
<feature type="compositionally biased region" description="Polar residues" evidence="4">
    <location>
        <begin position="23"/>
        <end position="40"/>
    </location>
</feature>
<feature type="repeat" description="ANK" evidence="3">
    <location>
        <begin position="90"/>
        <end position="122"/>
    </location>
</feature>
<evidence type="ECO:0000256" key="4">
    <source>
        <dbReference type="SAM" id="MobiDB-lite"/>
    </source>
</evidence>
<accession>B0XX22</accession>
<dbReference type="SMART" id="SM00248">
    <property type="entry name" value="ANK"/>
    <property type="match status" value="4"/>
</dbReference>
<dbReference type="Pfam" id="PF00023">
    <property type="entry name" value="Ank"/>
    <property type="match status" value="1"/>
</dbReference>
<dbReference type="AlphaFoldDB" id="B0XX22"/>
<evidence type="ECO:0000313" key="6">
    <source>
        <dbReference type="Proteomes" id="UP000001699"/>
    </source>
</evidence>
<feature type="compositionally biased region" description="Basic and acidic residues" evidence="4">
    <location>
        <begin position="79"/>
        <end position="91"/>
    </location>
</feature>
<feature type="repeat" description="ANK" evidence="3">
    <location>
        <begin position="123"/>
        <end position="155"/>
    </location>
</feature>
<reference evidence="5 6" key="1">
    <citation type="journal article" date="2008" name="PLoS Genet.">
        <title>Genomic islands in the pathogenic filamentous fungus Aspergillus fumigatus.</title>
        <authorList>
            <person name="Fedorova N.D."/>
            <person name="Khaldi N."/>
            <person name="Joardar V.S."/>
            <person name="Maiti R."/>
            <person name="Amedeo P."/>
            <person name="Anderson M.J."/>
            <person name="Crabtree J."/>
            <person name="Silva J.C."/>
            <person name="Badger J.H."/>
            <person name="Albarraq A."/>
            <person name="Angiuoli S."/>
            <person name="Bussey H."/>
            <person name="Bowyer P."/>
            <person name="Cotty P.J."/>
            <person name="Dyer P.S."/>
            <person name="Egan A."/>
            <person name="Galens K."/>
            <person name="Fraser-Liggett C.M."/>
            <person name="Haas B.J."/>
            <person name="Inman J.M."/>
            <person name="Kent R."/>
            <person name="Lemieux S."/>
            <person name="Malavazi I."/>
            <person name="Orvis J."/>
            <person name="Roemer T."/>
            <person name="Ronning C.M."/>
            <person name="Sundaram J.P."/>
            <person name="Sutton G."/>
            <person name="Turner G."/>
            <person name="Venter J.C."/>
            <person name="White O.R."/>
            <person name="Whitty B.R."/>
            <person name="Youngman P."/>
            <person name="Wolfe K.H."/>
            <person name="Goldman G.H."/>
            <person name="Wortman J.R."/>
            <person name="Jiang B."/>
            <person name="Denning D.W."/>
            <person name="Nierman W.C."/>
        </authorList>
    </citation>
    <scope>NUCLEOTIDE SEQUENCE [LARGE SCALE GENOMIC DNA]</scope>
    <source>
        <strain evidence="6">CBS 144.89 / FGSC A1163 / CEA10</strain>
    </source>
</reference>
<dbReference type="VEuPathDB" id="FungiDB:AFUB_047450"/>
<dbReference type="SUPFAM" id="SSF48403">
    <property type="entry name" value="Ankyrin repeat"/>
    <property type="match status" value="1"/>
</dbReference>
<dbReference type="InterPro" id="IPR036770">
    <property type="entry name" value="Ankyrin_rpt-contain_sf"/>
</dbReference>
<feature type="region of interest" description="Disordered" evidence="4">
    <location>
        <begin position="20"/>
        <end position="40"/>
    </location>
</feature>
<dbReference type="PANTHER" id="PTHR24171">
    <property type="entry name" value="ANKYRIN REPEAT DOMAIN-CONTAINING PROTEIN 39-RELATED"/>
    <property type="match status" value="1"/>
</dbReference>